<keyword evidence="1" id="KW-0732">Signal</keyword>
<gene>
    <name evidence="2" type="ORF">FYJ85_06430</name>
</gene>
<dbReference type="Proteomes" id="UP000435649">
    <property type="component" value="Unassembled WGS sequence"/>
</dbReference>
<reference evidence="2 3" key="1">
    <citation type="submission" date="2019-08" db="EMBL/GenBank/DDBJ databases">
        <title>In-depth cultivation of the pig gut microbiome towards novel bacterial diversity and tailored functional studies.</title>
        <authorList>
            <person name="Wylensek D."/>
            <person name="Hitch T.C.A."/>
            <person name="Clavel T."/>
        </authorList>
    </citation>
    <scope>NUCLEOTIDE SEQUENCE [LARGE SCALE GENOMIC DNA]</scope>
    <source>
        <strain evidence="2 3">BBE-744-WT-12</strain>
    </source>
</reference>
<dbReference type="InterPro" id="IPR051923">
    <property type="entry name" value="Glycosyl_Hydrolase_39"/>
</dbReference>
<evidence type="ECO:0000313" key="2">
    <source>
        <dbReference type="EMBL" id="MST96679.1"/>
    </source>
</evidence>
<dbReference type="Gene3D" id="2.60.40.1190">
    <property type="match status" value="1"/>
</dbReference>
<dbReference type="SUPFAM" id="SSF51445">
    <property type="entry name" value="(Trans)glycosidases"/>
    <property type="match status" value="1"/>
</dbReference>
<dbReference type="RefSeq" id="WP_154417397.1">
    <property type="nucleotide sequence ID" value="NZ_VUNS01000005.1"/>
</dbReference>
<organism evidence="2 3">
    <name type="scientific">Victivallis lenta</name>
    <dbReference type="NCBI Taxonomy" id="2606640"/>
    <lineage>
        <taxon>Bacteria</taxon>
        <taxon>Pseudomonadati</taxon>
        <taxon>Lentisphaerota</taxon>
        <taxon>Lentisphaeria</taxon>
        <taxon>Victivallales</taxon>
        <taxon>Victivallaceae</taxon>
        <taxon>Victivallis</taxon>
    </lineage>
</organism>
<evidence type="ECO:0000256" key="1">
    <source>
        <dbReference type="SAM" id="SignalP"/>
    </source>
</evidence>
<dbReference type="PANTHER" id="PTHR12631:SF10">
    <property type="entry name" value="BETA-XYLOSIDASE-LIKE PROTEIN-RELATED"/>
    <property type="match status" value="1"/>
</dbReference>
<evidence type="ECO:0000313" key="3">
    <source>
        <dbReference type="Proteomes" id="UP000435649"/>
    </source>
</evidence>
<dbReference type="EMBL" id="VUNS01000005">
    <property type="protein sequence ID" value="MST96679.1"/>
    <property type="molecule type" value="Genomic_DNA"/>
</dbReference>
<dbReference type="InterPro" id="IPR017853">
    <property type="entry name" value="GH"/>
</dbReference>
<dbReference type="Gene3D" id="3.20.20.80">
    <property type="entry name" value="Glycosidases"/>
    <property type="match status" value="1"/>
</dbReference>
<name>A0A844G2K4_9BACT</name>
<feature type="signal peptide" evidence="1">
    <location>
        <begin position="1"/>
        <end position="19"/>
    </location>
</feature>
<protein>
    <submittedName>
        <fullName evidence="2">Uncharacterized protein</fullName>
    </submittedName>
</protein>
<dbReference type="PANTHER" id="PTHR12631">
    <property type="entry name" value="ALPHA-L-IDURONIDASE"/>
    <property type="match status" value="1"/>
</dbReference>
<accession>A0A844G2K4</accession>
<dbReference type="AlphaFoldDB" id="A0A844G2K4"/>
<sequence>MRFIAVFWVLCFCTAQTFCAPLFEFTTHRAGISFRPADTGTAVDGKIPGTERSGLELQRRPGCDSIEVWTEQRPKLPVADELEFTLKGFLTANHGVRNPVLRLKDAKGELIQSWTAPLPESGEFERKFIVSIPGWSKRIGSPVNTPVSFSSIYLACDKTAGDGKIFLESLEYRVKGELPKVCFVSDTPMNLLHSIGDTPQLRLENGGTEPSFISGGIRVFDADSNPVAAQELKGEIPPGGSLAVPLAGPFDRWGIWYADYDLATRNGLKLNGRLSFAKMPNAGKPAEQSFIFGVAGGTGPLGWKPHLALGVNGLRVNPGWNHIQPREGIWSWEGHDRTFADRNAAGFASLYILTPPPAWLADKDSDSKIFNPQMKVNQLLPERNALRTFLQRFATRYKGKVEFYVIGNEPDLVGFWNFSEEEYLKMLEISYRTIKAADPDALVMNGGISSLYSQTPKAAPENRRLHPTIMRRILKEGNIDIFNYHGHGPIHNYWSCLDEMRKEGILNKFPWYSGETGVSLRDSAGVLEPGKPINPITIRKKQAEIIHEKVSIAKALGARGYTLWVLWDLQNWPEDHPEKYGALEPDGQPNTVFPVYANVIRHLQATRPDRIFAEGGLFACGYTRNAGGYIVSCWNDDGNQPGRPVIFTGVTGAAEKIDLFGNITPLAVQEGVCTFVVTCEPCFLRFPSQSETPGFHTPLTGDMASISAGKNGSLKFKLKNPFNRKLTASLAFAYPEHLTGPATRSVVLAPKAETGVSIPIAAAPGFISLPQNPTGVRISLALGDSAPISFVYPVIGKIMLTRGADEGAPQFVLDRADQIYSYAISGPEQDLIWRGPEDLSAEVRLAVKDRTFEIQVEVTDDIHIQPYTGSTVWNGDSIQIGLKLSSQPRAWHFILAMLPDGKPQVTCDSRGSGAFDWAAAAAELDLAVSRDEGAKLTRYRLNIPFDAIGLTPADAAEGFRFNLMVNDNDGPKRESCISVAPSLNTSKNDALYPVICFQ</sequence>
<dbReference type="SUPFAM" id="SSF49344">
    <property type="entry name" value="CBD9-like"/>
    <property type="match status" value="1"/>
</dbReference>
<feature type="chain" id="PRO_5032848971" evidence="1">
    <location>
        <begin position="20"/>
        <end position="998"/>
    </location>
</feature>
<proteinExistence type="predicted"/>
<keyword evidence="3" id="KW-1185">Reference proteome</keyword>
<dbReference type="CDD" id="cd09621">
    <property type="entry name" value="CBM9_like_5"/>
    <property type="match status" value="1"/>
</dbReference>
<comment type="caution">
    <text evidence="2">The sequence shown here is derived from an EMBL/GenBank/DDBJ whole genome shotgun (WGS) entry which is preliminary data.</text>
</comment>
<dbReference type="GO" id="GO:0004553">
    <property type="term" value="F:hydrolase activity, hydrolyzing O-glycosyl compounds"/>
    <property type="evidence" value="ECO:0007669"/>
    <property type="project" value="TreeGrafter"/>
</dbReference>